<dbReference type="Proteomes" id="UP000093104">
    <property type="component" value="Unassembled WGS sequence"/>
</dbReference>
<name>A0A1C7ZAT7_PSESX</name>
<comment type="caution">
    <text evidence="1">The sequence shown here is derived from an EMBL/GenBank/DDBJ whole genome shotgun (WGS) entry which is preliminary data.</text>
</comment>
<dbReference type="PATRIC" id="fig|317.243.peg.4200"/>
<dbReference type="InterPro" id="IPR015942">
    <property type="entry name" value="Asp/Glu/hydantoin_racemase"/>
</dbReference>
<sequence>MRIACLHTAESNVAVFDSAAKALGIGLNILQHEVRADLLAAAERSGGLTAGISNATQQALLSLAHHADAVVLTCSTLGPSIEGLAKNASPTIMRADEALACAAVHAGTVGRKIVVLCAVETTVDPTSRLFMHAAERSKALVEIRLVSGAWALFKSGDFRGYLAAVAEAVDRAYLDGASVVALGQASMSGAASLVTTGPSPLTSATEGLKAAVEAASSHVKLNRRG</sequence>
<dbReference type="RefSeq" id="WP_065832339.1">
    <property type="nucleotide sequence ID" value="NZ_LGSI01000020.1"/>
</dbReference>
<protein>
    <submittedName>
        <fullName evidence="1">Asp/Glu racemase</fullName>
    </submittedName>
</protein>
<evidence type="ECO:0000313" key="1">
    <source>
        <dbReference type="EMBL" id="OCR26077.1"/>
    </source>
</evidence>
<dbReference type="OrthoDB" id="6497321at2"/>
<proteinExistence type="predicted"/>
<evidence type="ECO:0000313" key="2">
    <source>
        <dbReference type="Proteomes" id="UP000093104"/>
    </source>
</evidence>
<organism evidence="1 2">
    <name type="scientific">Pseudomonas syringae</name>
    <dbReference type="NCBI Taxonomy" id="317"/>
    <lineage>
        <taxon>Bacteria</taxon>
        <taxon>Pseudomonadati</taxon>
        <taxon>Pseudomonadota</taxon>
        <taxon>Gammaproteobacteria</taxon>
        <taxon>Pseudomonadales</taxon>
        <taxon>Pseudomonadaceae</taxon>
        <taxon>Pseudomonas</taxon>
    </lineage>
</organism>
<dbReference type="GO" id="GO:0047661">
    <property type="term" value="F:amino-acid racemase activity"/>
    <property type="evidence" value="ECO:0007669"/>
    <property type="project" value="InterPro"/>
</dbReference>
<reference evidence="1 2" key="1">
    <citation type="submission" date="2015-07" db="EMBL/GenBank/DDBJ databases">
        <title>Draft genome sequence of a diazotrophic, plant growth-promoting rhizobacterium of the Pseudomonas syringae complex.</title>
        <authorList>
            <person name="Patten C.L."/>
            <person name="Jeong H."/>
        </authorList>
    </citation>
    <scope>NUCLEOTIDE SEQUENCE [LARGE SCALE GENOMIC DNA]</scope>
    <source>
        <strain evidence="1 2">GR12-2</strain>
    </source>
</reference>
<dbReference type="AlphaFoldDB" id="A0A1C7ZAT7"/>
<gene>
    <name evidence="1" type="ORF">AFK24_05870</name>
</gene>
<dbReference type="EMBL" id="LGSI01000020">
    <property type="protein sequence ID" value="OCR26077.1"/>
    <property type="molecule type" value="Genomic_DNA"/>
</dbReference>
<accession>A0A1C7ZAT7</accession>
<dbReference type="Pfam" id="PF01177">
    <property type="entry name" value="Asp_Glu_race"/>
    <property type="match status" value="1"/>
</dbReference>